<dbReference type="InterPro" id="IPR012340">
    <property type="entry name" value="NA-bd_OB-fold"/>
</dbReference>
<dbReference type="InterPro" id="IPR041872">
    <property type="entry name" value="Anticodon_Met"/>
</dbReference>
<sequence length="156" mass="17733">EILSRYVSPYGEYSSLIRAVEIKKALKLWIDLVQEANAYVNRSEPWKLVKTDLAKCAGKLYTALKMLQALIVMIYPYTPEAAGRCLKIIGFSGTMEQAYSQLSDQEVHFTPLVAEIPFQRIEIRDVNPNSLDLTVGRVEQVENHPEADKLYVLRVS</sequence>
<comment type="caution">
    <text evidence="5">The sequence shown here is derived from an EMBL/GenBank/DDBJ whole genome shotgun (WGS) entry which is preliminary data.</text>
</comment>
<evidence type="ECO:0000256" key="2">
    <source>
        <dbReference type="ARBA" id="ARBA00022884"/>
    </source>
</evidence>
<reference evidence="5" key="1">
    <citation type="submission" date="2013-08" db="EMBL/GenBank/DDBJ databases">
        <authorList>
            <person name="Mendez C."/>
            <person name="Richter M."/>
            <person name="Ferrer M."/>
            <person name="Sanchez J."/>
        </authorList>
    </citation>
    <scope>NUCLEOTIDE SEQUENCE</scope>
</reference>
<feature type="domain" description="TRNA-binding" evidence="4">
    <location>
        <begin position="127"/>
        <end position="156"/>
    </location>
</feature>
<dbReference type="AlphaFoldDB" id="T1AVK1"/>
<organism evidence="5">
    <name type="scientific">mine drainage metagenome</name>
    <dbReference type="NCBI Taxonomy" id="410659"/>
    <lineage>
        <taxon>unclassified sequences</taxon>
        <taxon>metagenomes</taxon>
        <taxon>ecological metagenomes</taxon>
    </lineage>
</organism>
<dbReference type="SUPFAM" id="SSF47323">
    <property type="entry name" value="Anticodon-binding domain of a subclass of class I aminoacyl-tRNA synthetases"/>
    <property type="match status" value="1"/>
</dbReference>
<evidence type="ECO:0000256" key="3">
    <source>
        <dbReference type="ARBA" id="ARBA00047364"/>
    </source>
</evidence>
<dbReference type="SUPFAM" id="SSF50249">
    <property type="entry name" value="Nucleic acid-binding proteins"/>
    <property type="match status" value="1"/>
</dbReference>
<dbReference type="GO" id="GO:0017101">
    <property type="term" value="C:aminoacyl-tRNA synthetase multienzyme complex"/>
    <property type="evidence" value="ECO:0007669"/>
    <property type="project" value="TreeGrafter"/>
</dbReference>
<dbReference type="PANTHER" id="PTHR45765:SF1">
    <property type="entry name" value="METHIONINE--TRNA LIGASE, CYTOPLASMIC"/>
    <property type="match status" value="1"/>
</dbReference>
<dbReference type="InterPro" id="IPR002547">
    <property type="entry name" value="tRNA-bd_dom"/>
</dbReference>
<keyword evidence="2" id="KW-0694">RNA-binding</keyword>
<keyword evidence="5" id="KW-0030">Aminoacyl-tRNA synthetase</keyword>
<dbReference type="PROSITE" id="PS50886">
    <property type="entry name" value="TRBD"/>
    <property type="match status" value="1"/>
</dbReference>
<dbReference type="PANTHER" id="PTHR45765">
    <property type="entry name" value="METHIONINE--TRNA LIGASE"/>
    <property type="match status" value="1"/>
</dbReference>
<protein>
    <submittedName>
        <fullName evidence="5">Methionyl-tRNA synthetase</fullName>
    </submittedName>
</protein>
<reference evidence="5" key="2">
    <citation type="journal article" date="2014" name="ISME J.">
        <title>Microbial stratification in low pH oxic and suboxic macroscopic growths along an acid mine drainage.</title>
        <authorList>
            <person name="Mendez-Garcia C."/>
            <person name="Mesa V."/>
            <person name="Sprenger R.R."/>
            <person name="Richter M."/>
            <person name="Diez M.S."/>
            <person name="Solano J."/>
            <person name="Bargiela R."/>
            <person name="Golyshina O.V."/>
            <person name="Manteca A."/>
            <person name="Ramos J.L."/>
            <person name="Gallego J.R."/>
            <person name="Llorente I."/>
            <person name="Martins Dos Santos V.A."/>
            <person name="Jensen O.N."/>
            <person name="Pelaez A.I."/>
            <person name="Sanchez J."/>
            <person name="Ferrer M."/>
        </authorList>
    </citation>
    <scope>NUCLEOTIDE SEQUENCE</scope>
</reference>
<dbReference type="InterPro" id="IPR009080">
    <property type="entry name" value="tRNAsynth_Ia_anticodon-bd"/>
</dbReference>
<gene>
    <name evidence="5" type="ORF">B2A_09474</name>
</gene>
<dbReference type="GO" id="GO:0006431">
    <property type="term" value="P:methionyl-tRNA aminoacylation"/>
    <property type="evidence" value="ECO:0007669"/>
    <property type="project" value="TreeGrafter"/>
</dbReference>
<feature type="non-terminal residue" evidence="5">
    <location>
        <position position="156"/>
    </location>
</feature>
<dbReference type="GO" id="GO:0005524">
    <property type="term" value="F:ATP binding"/>
    <property type="evidence" value="ECO:0007669"/>
    <property type="project" value="InterPro"/>
</dbReference>
<keyword evidence="1" id="KW-0820">tRNA-binding</keyword>
<evidence type="ECO:0000259" key="4">
    <source>
        <dbReference type="PROSITE" id="PS50886"/>
    </source>
</evidence>
<dbReference type="GO" id="GO:0005829">
    <property type="term" value="C:cytosol"/>
    <property type="evidence" value="ECO:0007669"/>
    <property type="project" value="TreeGrafter"/>
</dbReference>
<dbReference type="Gene3D" id="1.10.730.10">
    <property type="entry name" value="Isoleucyl-tRNA Synthetase, Domain 1"/>
    <property type="match status" value="1"/>
</dbReference>
<proteinExistence type="predicted"/>
<comment type="catalytic activity">
    <reaction evidence="3">
        <text>tRNA(Met) + L-methionine + ATP = L-methionyl-tRNA(Met) + AMP + diphosphate</text>
        <dbReference type="Rhea" id="RHEA:13481"/>
        <dbReference type="Rhea" id="RHEA-COMP:9667"/>
        <dbReference type="Rhea" id="RHEA-COMP:9698"/>
        <dbReference type="ChEBI" id="CHEBI:30616"/>
        <dbReference type="ChEBI" id="CHEBI:33019"/>
        <dbReference type="ChEBI" id="CHEBI:57844"/>
        <dbReference type="ChEBI" id="CHEBI:78442"/>
        <dbReference type="ChEBI" id="CHEBI:78530"/>
        <dbReference type="ChEBI" id="CHEBI:456215"/>
        <dbReference type="EC" id="6.1.1.10"/>
    </reaction>
</comment>
<dbReference type="InterPro" id="IPR023458">
    <property type="entry name" value="Met-tRNA_ligase_1"/>
</dbReference>
<dbReference type="Gene3D" id="2.40.50.140">
    <property type="entry name" value="Nucleic acid-binding proteins"/>
    <property type="match status" value="1"/>
</dbReference>
<dbReference type="EMBL" id="AUZZ01006842">
    <property type="protein sequence ID" value="EQD44769.1"/>
    <property type="molecule type" value="Genomic_DNA"/>
</dbReference>
<evidence type="ECO:0000313" key="5">
    <source>
        <dbReference type="EMBL" id="EQD44769.1"/>
    </source>
</evidence>
<name>T1AVK1_9ZZZZ</name>
<accession>T1AVK1</accession>
<dbReference type="GO" id="GO:0000049">
    <property type="term" value="F:tRNA binding"/>
    <property type="evidence" value="ECO:0007669"/>
    <property type="project" value="UniProtKB-KW"/>
</dbReference>
<dbReference type="GO" id="GO:0004825">
    <property type="term" value="F:methionine-tRNA ligase activity"/>
    <property type="evidence" value="ECO:0007669"/>
    <property type="project" value="UniProtKB-EC"/>
</dbReference>
<keyword evidence="5" id="KW-0436">Ligase</keyword>
<dbReference type="Pfam" id="PF19303">
    <property type="entry name" value="Anticodon_3"/>
    <property type="match status" value="1"/>
</dbReference>
<evidence type="ECO:0000256" key="1">
    <source>
        <dbReference type="ARBA" id="ARBA00022555"/>
    </source>
</evidence>
<feature type="non-terminal residue" evidence="5">
    <location>
        <position position="1"/>
    </location>
</feature>